<evidence type="ECO:0000313" key="2">
    <source>
        <dbReference type="EMBL" id="CAA9434246.1"/>
    </source>
</evidence>
<proteinExistence type="predicted"/>
<dbReference type="AlphaFoldDB" id="A0A6J4QCN7"/>
<reference evidence="2" key="1">
    <citation type="submission" date="2020-02" db="EMBL/GenBank/DDBJ databases">
        <authorList>
            <person name="Meier V. D."/>
        </authorList>
    </citation>
    <scope>NUCLEOTIDE SEQUENCE</scope>
    <source>
        <strain evidence="2">AVDCRST_MAG01</strain>
    </source>
</reference>
<name>A0A6J4QCN7_9ACTN</name>
<evidence type="ECO:0000256" key="1">
    <source>
        <dbReference type="SAM" id="MobiDB-lite"/>
    </source>
</evidence>
<feature type="region of interest" description="Disordered" evidence="1">
    <location>
        <begin position="1"/>
        <end position="23"/>
    </location>
</feature>
<dbReference type="EMBL" id="CADCUW010000412">
    <property type="protein sequence ID" value="CAA9434246.1"/>
    <property type="molecule type" value="Genomic_DNA"/>
</dbReference>
<organism evidence="2">
    <name type="scientific">uncultured Rubrobacteraceae bacterium</name>
    <dbReference type="NCBI Taxonomy" id="349277"/>
    <lineage>
        <taxon>Bacteria</taxon>
        <taxon>Bacillati</taxon>
        <taxon>Actinomycetota</taxon>
        <taxon>Rubrobacteria</taxon>
        <taxon>Rubrobacterales</taxon>
        <taxon>Rubrobacteraceae</taxon>
        <taxon>environmental samples</taxon>
    </lineage>
</organism>
<accession>A0A6J4QCN7</accession>
<sequence length="42" mass="4671">MRDGENKNKRQGSRAASFSRRESTRETFIEFFGGCVSASGGR</sequence>
<protein>
    <submittedName>
        <fullName evidence="2">Uncharacterized protein</fullName>
    </submittedName>
</protein>
<gene>
    <name evidence="2" type="ORF">AVDCRST_MAG01-01-3159</name>
</gene>